<organism evidence="1 2">
    <name type="scientific">Lecanicillium saksenae</name>
    <dbReference type="NCBI Taxonomy" id="468837"/>
    <lineage>
        <taxon>Eukaryota</taxon>
        <taxon>Fungi</taxon>
        <taxon>Dikarya</taxon>
        <taxon>Ascomycota</taxon>
        <taxon>Pezizomycotina</taxon>
        <taxon>Sordariomycetes</taxon>
        <taxon>Hypocreomycetidae</taxon>
        <taxon>Hypocreales</taxon>
        <taxon>Cordycipitaceae</taxon>
        <taxon>Lecanicillium</taxon>
    </lineage>
</organism>
<gene>
    <name evidence="1" type="ORF">NLG97_g7500</name>
</gene>
<evidence type="ECO:0000313" key="1">
    <source>
        <dbReference type="EMBL" id="KAJ3482690.1"/>
    </source>
</evidence>
<reference evidence="1" key="1">
    <citation type="submission" date="2022-07" db="EMBL/GenBank/DDBJ databases">
        <title>Genome Sequence of Lecanicillium saksenae.</title>
        <authorList>
            <person name="Buettner E."/>
        </authorList>
    </citation>
    <scope>NUCLEOTIDE SEQUENCE</scope>
    <source>
        <strain evidence="1">VT-O1</strain>
    </source>
</reference>
<keyword evidence="2" id="KW-1185">Reference proteome</keyword>
<dbReference type="Proteomes" id="UP001148737">
    <property type="component" value="Unassembled WGS sequence"/>
</dbReference>
<evidence type="ECO:0000313" key="2">
    <source>
        <dbReference type="Proteomes" id="UP001148737"/>
    </source>
</evidence>
<comment type="caution">
    <text evidence="1">The sequence shown here is derived from an EMBL/GenBank/DDBJ whole genome shotgun (WGS) entry which is preliminary data.</text>
</comment>
<accession>A0ACC1QN73</accession>
<name>A0ACC1QN73_9HYPO</name>
<dbReference type="EMBL" id="JANAKD010001156">
    <property type="protein sequence ID" value="KAJ3482690.1"/>
    <property type="molecule type" value="Genomic_DNA"/>
</dbReference>
<protein>
    <submittedName>
        <fullName evidence="1">Uncharacterized protein</fullName>
    </submittedName>
</protein>
<sequence>MEPQTPEKGASTPQATPLDQTSLNIASTDSHIHDEDEDDYPDGGWQAWSVVLGAWCAMMPSMGLLNTLAQLRVLPVLLRRAGRAGF</sequence>
<proteinExistence type="predicted"/>